<dbReference type="EMBL" id="JAQJZJ010000003">
    <property type="protein sequence ID" value="MDA7086359.1"/>
    <property type="molecule type" value="Genomic_DNA"/>
</dbReference>
<dbReference type="InterPro" id="IPR027413">
    <property type="entry name" value="GROEL-like_equatorial_sf"/>
</dbReference>
<dbReference type="Pfam" id="PF00118">
    <property type="entry name" value="Cpn60_TCP1"/>
    <property type="match status" value="1"/>
</dbReference>
<keyword evidence="4" id="KW-0963">Cytoplasm</keyword>
<dbReference type="PRINTS" id="PR00298">
    <property type="entry name" value="CHAPERONIN60"/>
</dbReference>
<feature type="coiled-coil region" evidence="7">
    <location>
        <begin position="339"/>
        <end position="366"/>
    </location>
</feature>
<evidence type="ECO:0000313" key="9">
    <source>
        <dbReference type="Proteomes" id="UP001212042"/>
    </source>
</evidence>
<comment type="function">
    <text evidence="4 6">Together with its co-chaperonin GroES, plays an essential role in assisting protein folding. The GroEL-GroES system forms a nano-cage that allows encapsulation of the non-native substrate proteins and provides a physical environment optimized to promote and accelerate protein folding.</text>
</comment>
<evidence type="ECO:0000313" key="8">
    <source>
        <dbReference type="EMBL" id="MDA7086359.1"/>
    </source>
</evidence>
<reference evidence="8 9" key="1">
    <citation type="submission" date="2023-01" db="EMBL/GenBank/DDBJ databases">
        <title>Pseudomonas SA3-5T sp. nov., isolated from tidal flat sediment.</title>
        <authorList>
            <person name="Kim H.S."/>
            <person name="Kim J.-S."/>
            <person name="Suh M.K."/>
            <person name="Eom M.K."/>
            <person name="Lee J.-S."/>
        </authorList>
    </citation>
    <scope>NUCLEOTIDE SEQUENCE [LARGE SCALE GENOMIC DNA]</scope>
    <source>
        <strain evidence="8 9">SA3-5</strain>
    </source>
</reference>
<dbReference type="Proteomes" id="UP001212042">
    <property type="component" value="Unassembled WGS sequence"/>
</dbReference>
<dbReference type="NCBIfam" id="NF009488">
    <property type="entry name" value="PRK12850.1"/>
    <property type="match status" value="1"/>
</dbReference>
<comment type="subunit">
    <text evidence="4 6">Forms a cylinder of 14 subunits composed of two heptameric rings stacked back-to-back. Interacts with the co-chaperonin GroES.</text>
</comment>
<dbReference type="EC" id="5.6.1.7" evidence="4"/>
<feature type="binding site" evidence="4">
    <location>
        <position position="415"/>
    </location>
    <ligand>
        <name>ATP</name>
        <dbReference type="ChEBI" id="CHEBI:30616"/>
    </ligand>
</feature>
<evidence type="ECO:0000256" key="1">
    <source>
        <dbReference type="ARBA" id="ARBA00006607"/>
    </source>
</evidence>
<dbReference type="Gene3D" id="3.30.260.10">
    <property type="entry name" value="TCP-1-like chaperonin intermediate domain"/>
    <property type="match status" value="1"/>
</dbReference>
<accession>A0ABT4XDS9</accession>
<comment type="subcellular location">
    <subcellularLocation>
        <location evidence="4">Cytoplasm</location>
    </subcellularLocation>
</comment>
<dbReference type="RefSeq" id="WP_271347270.1">
    <property type="nucleotide sequence ID" value="NZ_JAQJZJ010000003.1"/>
</dbReference>
<keyword evidence="9" id="KW-1185">Reference proteome</keyword>
<organism evidence="8 9">
    <name type="scientific">Pseudomonas aestuarii</name>
    <dbReference type="NCBI Taxonomy" id="3018340"/>
    <lineage>
        <taxon>Bacteria</taxon>
        <taxon>Pseudomonadati</taxon>
        <taxon>Pseudomonadota</taxon>
        <taxon>Gammaproteobacteria</taxon>
        <taxon>Pseudomonadales</taxon>
        <taxon>Pseudomonadaceae</taxon>
        <taxon>Pseudomonas</taxon>
    </lineage>
</organism>
<dbReference type="SUPFAM" id="SSF54849">
    <property type="entry name" value="GroEL-intermediate domain like"/>
    <property type="match status" value="2"/>
</dbReference>
<name>A0ABT4XDS9_9PSED</name>
<feature type="binding site" evidence="4">
    <location>
        <position position="496"/>
    </location>
    <ligand>
        <name>ATP</name>
        <dbReference type="ChEBI" id="CHEBI:30616"/>
    </ligand>
</feature>
<proteinExistence type="inferred from homology"/>
<keyword evidence="7" id="KW-0175">Coiled coil</keyword>
<dbReference type="InterPro" id="IPR027409">
    <property type="entry name" value="GroEL-like_apical_dom_sf"/>
</dbReference>
<keyword evidence="3 4" id="KW-0413">Isomerase</keyword>
<evidence type="ECO:0000256" key="3">
    <source>
        <dbReference type="ARBA" id="ARBA00023235"/>
    </source>
</evidence>
<evidence type="ECO:0000256" key="2">
    <source>
        <dbReference type="ARBA" id="ARBA00023186"/>
    </source>
</evidence>
<dbReference type="HAMAP" id="MF_00600">
    <property type="entry name" value="CH60"/>
    <property type="match status" value="1"/>
</dbReference>
<dbReference type="InterPro" id="IPR027410">
    <property type="entry name" value="TCP-1-like_intermed_sf"/>
</dbReference>
<dbReference type="NCBIfam" id="NF000592">
    <property type="entry name" value="PRK00013.1"/>
    <property type="match status" value="1"/>
</dbReference>
<comment type="similarity">
    <text evidence="1 4 5">Belongs to the chaperonin (HSP60) family.</text>
</comment>
<dbReference type="SUPFAM" id="SSF48592">
    <property type="entry name" value="GroEL equatorial domain-like"/>
    <property type="match status" value="1"/>
</dbReference>
<keyword evidence="4" id="KW-0547">Nucleotide-binding</keyword>
<dbReference type="PANTHER" id="PTHR45633">
    <property type="entry name" value="60 KDA HEAT SHOCK PROTEIN, MITOCHONDRIAL"/>
    <property type="match status" value="1"/>
</dbReference>
<comment type="caution">
    <text evidence="8">The sequence shown here is derived from an EMBL/GenBank/DDBJ whole genome shotgun (WGS) entry which is preliminary data.</text>
</comment>
<dbReference type="Gene3D" id="1.10.560.10">
    <property type="entry name" value="GroEL-like equatorial domain"/>
    <property type="match status" value="1"/>
</dbReference>
<feature type="binding site" evidence="4">
    <location>
        <begin position="480"/>
        <end position="482"/>
    </location>
    <ligand>
        <name>ATP</name>
        <dbReference type="ChEBI" id="CHEBI:30616"/>
    </ligand>
</feature>
<dbReference type="Gene3D" id="3.50.7.10">
    <property type="entry name" value="GroEL"/>
    <property type="match status" value="1"/>
</dbReference>
<gene>
    <name evidence="4 8" type="primary">groL</name>
    <name evidence="4" type="synonym">groEL</name>
    <name evidence="8" type="ORF">PH586_08200</name>
</gene>
<evidence type="ECO:0000256" key="4">
    <source>
        <dbReference type="HAMAP-Rule" id="MF_00600"/>
    </source>
</evidence>
<evidence type="ECO:0000256" key="7">
    <source>
        <dbReference type="SAM" id="Coils"/>
    </source>
</evidence>
<protein>
    <recommendedName>
        <fullName evidence="4">Chaperonin GroEL</fullName>
        <ecNumber evidence="4">5.6.1.7</ecNumber>
    </recommendedName>
    <alternativeName>
        <fullName evidence="4">60 kDa chaperonin</fullName>
    </alternativeName>
    <alternativeName>
        <fullName evidence="4">Chaperonin-60</fullName>
        <shortName evidence="4">Cpn60</shortName>
    </alternativeName>
</protein>
<dbReference type="CDD" id="cd03344">
    <property type="entry name" value="GroEL"/>
    <property type="match status" value="1"/>
</dbReference>
<comment type="caution">
    <text evidence="4">Lacks conserved residue(s) required for the propagation of feature annotation.</text>
</comment>
<evidence type="ECO:0000256" key="5">
    <source>
        <dbReference type="RuleBase" id="RU000418"/>
    </source>
</evidence>
<dbReference type="InterPro" id="IPR001844">
    <property type="entry name" value="Cpn60/GroEL"/>
</dbReference>
<evidence type="ECO:0000256" key="6">
    <source>
        <dbReference type="RuleBase" id="RU000419"/>
    </source>
</evidence>
<dbReference type="NCBIfam" id="TIGR02348">
    <property type="entry name" value="GroEL"/>
    <property type="match status" value="1"/>
</dbReference>
<keyword evidence="4" id="KW-0067">ATP-binding</keyword>
<sequence>MAHTKLLFRGSAREKVLKGATQLADAIRVTLGPKSKSVLIQKKWGTPQVCNDGVTIAKQVNLEDPEENLGVQMLRQAAERTGEAVGDGTSTSTVLAHAIFADGVRNVVAGASAIDIKRGLDRGLQVVIGSLRSQSKPVRTRKEKAQVATISAHNEGTIGELVADALEKVGSEGVISVEESKTTETVVEVVEGMRFDRGYVSPYFITDTDKMQVELDDPYLLLCDQKIGLLKDLVPLLEQIAKSGRPLAFIAEDVEGEALATLIVNQIRGILRAVAVKAPGFGDRRKEMLQDIAILTGGLVISSELGIRLEQVELSQLGRARRLVVDKESTTVIGGAGEREAIERRLQQIRKQIEMASSDYDKEKLQERLAKLAGGVAVIRVGAPTEAEMKTRKDALDDAIAATKAAIAEGIVPGGGLALLRAVPLLVDEEGKCEGDERTGLQILRRALEAPARIIAENSAVDAGVVVARMFAEKANVGFDAATNSYVDMYQAGIIDPTKVVRVALENAVSVASVLLLTEATLTEIPEQESPVEPPFPT</sequence>
<dbReference type="NCBIfam" id="NF009489">
    <property type="entry name" value="PRK12851.1"/>
    <property type="match status" value="1"/>
</dbReference>
<dbReference type="InterPro" id="IPR002423">
    <property type="entry name" value="Cpn60/GroEL/TCP-1"/>
</dbReference>
<feature type="binding site" evidence="4">
    <location>
        <begin position="30"/>
        <end position="33"/>
    </location>
    <ligand>
        <name>ATP</name>
        <dbReference type="ChEBI" id="CHEBI:30616"/>
    </ligand>
</feature>
<dbReference type="SUPFAM" id="SSF52029">
    <property type="entry name" value="GroEL apical domain-like"/>
    <property type="match status" value="1"/>
</dbReference>
<dbReference type="NCBIfam" id="NF009487">
    <property type="entry name" value="PRK12849.1"/>
    <property type="match status" value="1"/>
</dbReference>
<keyword evidence="2 4" id="KW-0143">Chaperone</keyword>